<dbReference type="Proteomes" id="UP000237968">
    <property type="component" value="Unassembled WGS sequence"/>
</dbReference>
<dbReference type="EMBL" id="PVNK01000037">
    <property type="protein sequence ID" value="PRQ04472.1"/>
    <property type="molecule type" value="Genomic_DNA"/>
</dbReference>
<gene>
    <name evidence="1" type="ORF">ENSA5_07030</name>
</gene>
<evidence type="ECO:0000313" key="1">
    <source>
        <dbReference type="EMBL" id="PRQ04472.1"/>
    </source>
</evidence>
<proteinExistence type="predicted"/>
<accession>A0A2S9YHG3</accession>
<keyword evidence="2" id="KW-1185">Reference proteome</keyword>
<name>A0A2S9YHG3_9BACT</name>
<dbReference type="AlphaFoldDB" id="A0A2S9YHG3"/>
<comment type="caution">
    <text evidence="1">The sequence shown here is derived from an EMBL/GenBank/DDBJ whole genome shotgun (WGS) entry which is preliminary data.</text>
</comment>
<reference evidence="1 2" key="1">
    <citation type="submission" date="2018-03" db="EMBL/GenBank/DDBJ databases">
        <title>Draft Genome Sequences of the Obligatory Marine Myxobacteria Enhygromyxa salina SWB005.</title>
        <authorList>
            <person name="Poehlein A."/>
            <person name="Moghaddam J.A."/>
            <person name="Harms H."/>
            <person name="Alanjari M."/>
            <person name="Koenig G.M."/>
            <person name="Daniel R."/>
            <person name="Schaeberle T.F."/>
        </authorList>
    </citation>
    <scope>NUCLEOTIDE SEQUENCE [LARGE SCALE GENOMIC DNA]</scope>
    <source>
        <strain evidence="1 2">SWB005</strain>
    </source>
</reference>
<protein>
    <submittedName>
        <fullName evidence="1">Uncharacterized protein</fullName>
    </submittedName>
</protein>
<sequence>MCLADVRRPSPNRERLLEFARQLARELHAIEPPEAELSERIDYVVWGRKQAWTCLEDGIITESELRQLLIDHLDYECAHISGRAWPEFDEAARRRFVDELEQLLFGRPAQE</sequence>
<evidence type="ECO:0000313" key="2">
    <source>
        <dbReference type="Proteomes" id="UP000237968"/>
    </source>
</evidence>
<organism evidence="1 2">
    <name type="scientific">Enhygromyxa salina</name>
    <dbReference type="NCBI Taxonomy" id="215803"/>
    <lineage>
        <taxon>Bacteria</taxon>
        <taxon>Pseudomonadati</taxon>
        <taxon>Myxococcota</taxon>
        <taxon>Polyangia</taxon>
        <taxon>Nannocystales</taxon>
        <taxon>Nannocystaceae</taxon>
        <taxon>Enhygromyxa</taxon>
    </lineage>
</organism>